<name>A0A8H7UYU0_9FUNG</name>
<dbReference type="Pfam" id="PF01922">
    <property type="entry name" value="SRP19"/>
    <property type="match status" value="1"/>
</dbReference>
<comment type="caution">
    <text evidence="6">The sequence shown here is derived from an EMBL/GenBank/DDBJ whole genome shotgun (WGS) entry which is preliminary data.</text>
</comment>
<keyword evidence="4" id="KW-0687">Ribonucleoprotein</keyword>
<dbReference type="PANTHER" id="PTHR17453">
    <property type="entry name" value="SIGNAL RECOGNITION PARTICLE 19 KD PROTEIN"/>
    <property type="match status" value="1"/>
</dbReference>
<dbReference type="InterPro" id="IPR036521">
    <property type="entry name" value="SRP19-like_sf"/>
</dbReference>
<accession>A0A8H7UYU0</accession>
<dbReference type="AlphaFoldDB" id="A0A8H7UYU0"/>
<reference evidence="6" key="1">
    <citation type="submission" date="2020-12" db="EMBL/GenBank/DDBJ databases">
        <title>Metabolic potential, ecology and presence of endohyphal bacteria is reflected in genomic diversity of Mucoromycotina.</title>
        <authorList>
            <person name="Muszewska A."/>
            <person name="Okrasinska A."/>
            <person name="Steczkiewicz K."/>
            <person name="Drgas O."/>
            <person name="Orlowska M."/>
            <person name="Perlinska-Lenart U."/>
            <person name="Aleksandrzak-Piekarczyk T."/>
            <person name="Szatraj K."/>
            <person name="Zielenkiewicz U."/>
            <person name="Pilsyk S."/>
            <person name="Malc E."/>
            <person name="Mieczkowski P."/>
            <person name="Kruszewska J.S."/>
            <person name="Biernat P."/>
            <person name="Pawlowska J."/>
        </authorList>
    </citation>
    <scope>NUCLEOTIDE SEQUENCE</scope>
    <source>
        <strain evidence="6">CBS 226.32</strain>
    </source>
</reference>
<evidence type="ECO:0000256" key="4">
    <source>
        <dbReference type="ARBA" id="ARBA00023274"/>
    </source>
</evidence>
<evidence type="ECO:0000256" key="2">
    <source>
        <dbReference type="ARBA" id="ARBA00022490"/>
    </source>
</evidence>
<organism evidence="6 7">
    <name type="scientific">Mucor plumbeus</name>
    <dbReference type="NCBI Taxonomy" id="97098"/>
    <lineage>
        <taxon>Eukaryota</taxon>
        <taxon>Fungi</taxon>
        <taxon>Fungi incertae sedis</taxon>
        <taxon>Mucoromycota</taxon>
        <taxon>Mucoromycotina</taxon>
        <taxon>Mucoromycetes</taxon>
        <taxon>Mucorales</taxon>
        <taxon>Mucorineae</taxon>
        <taxon>Mucoraceae</taxon>
        <taxon>Mucor</taxon>
    </lineage>
</organism>
<keyword evidence="3" id="KW-0733">Signal recognition particle</keyword>
<keyword evidence="7" id="KW-1185">Reference proteome</keyword>
<gene>
    <name evidence="6" type="ORF">INT46_010670</name>
</gene>
<feature type="compositionally biased region" description="Low complexity" evidence="5">
    <location>
        <begin position="276"/>
        <end position="288"/>
    </location>
</feature>
<dbReference type="Proteomes" id="UP000650833">
    <property type="component" value="Unassembled WGS sequence"/>
</dbReference>
<dbReference type="GO" id="GO:0008312">
    <property type="term" value="F:7S RNA binding"/>
    <property type="evidence" value="ECO:0007669"/>
    <property type="project" value="InterPro"/>
</dbReference>
<feature type="region of interest" description="Disordered" evidence="5">
    <location>
        <begin position="275"/>
        <end position="300"/>
    </location>
</feature>
<dbReference type="GO" id="GO:0005786">
    <property type="term" value="C:signal recognition particle, endoplasmic reticulum targeting"/>
    <property type="evidence" value="ECO:0007669"/>
    <property type="project" value="UniProtKB-KW"/>
</dbReference>
<evidence type="ECO:0000256" key="3">
    <source>
        <dbReference type="ARBA" id="ARBA00023135"/>
    </source>
</evidence>
<dbReference type="InterPro" id="IPR002778">
    <property type="entry name" value="Signal_recog_particle_SRP19"/>
</dbReference>
<evidence type="ECO:0000313" key="7">
    <source>
        <dbReference type="Proteomes" id="UP000650833"/>
    </source>
</evidence>
<keyword evidence="2" id="KW-0963">Cytoplasm</keyword>
<dbReference type="GO" id="GO:0006617">
    <property type="term" value="P:SRP-dependent cotranslational protein targeting to membrane, signal sequence recognition"/>
    <property type="evidence" value="ECO:0007669"/>
    <property type="project" value="TreeGrafter"/>
</dbReference>
<sequence length="300" mass="32396">MSMLNNLKKTQKNHVFLDDEDDMDIDNMDFPLPNEPSSSSTRKTPAGGVPGMGGMGGMPDLSSMMSAMGGMGGGMGGGGGMPDMAQLQQMMQSMGAGGLGGDAQRPGAAMAAPPARESVVTVASGPNGVSRQMRPEEYKDWVCVYPCYIDADKSAQEGRKIAKEKSVKNPHAYHMAIACQKLGFSVVYEGKRHPRDWANVGRVRVQIKNNNNFFINQEITSRKELFIGIAKLLPQCQKEGDVPKSIVAPTTTLAEIEALADEQRKAQGLPTLAEMQAQQTAQQPQIPAKPRKQKVKYVRG</sequence>
<dbReference type="PANTHER" id="PTHR17453:SF0">
    <property type="entry name" value="SIGNAL RECOGNITION PARTICLE 19 KDA PROTEIN"/>
    <property type="match status" value="1"/>
</dbReference>
<proteinExistence type="predicted"/>
<comment type="subcellular location">
    <subcellularLocation>
        <location evidence="1">Cytoplasm</location>
    </subcellularLocation>
</comment>
<dbReference type="OrthoDB" id="2190947at2759"/>
<evidence type="ECO:0000256" key="5">
    <source>
        <dbReference type="SAM" id="MobiDB-lite"/>
    </source>
</evidence>
<protein>
    <recommendedName>
        <fullName evidence="8">Signal recognition particle, SRP19 subunit</fullName>
    </recommendedName>
</protein>
<dbReference type="Gene3D" id="3.30.56.30">
    <property type="entry name" value="Signal recognition particle, SRP19-like subunit"/>
    <property type="match status" value="1"/>
</dbReference>
<dbReference type="EMBL" id="JAEPRC010000217">
    <property type="protein sequence ID" value="KAG2203736.1"/>
    <property type="molecule type" value="Genomic_DNA"/>
</dbReference>
<feature type="compositionally biased region" description="Basic residues" evidence="5">
    <location>
        <begin position="289"/>
        <end position="300"/>
    </location>
</feature>
<dbReference type="SUPFAM" id="SSF69695">
    <property type="entry name" value="SRP19"/>
    <property type="match status" value="1"/>
</dbReference>
<feature type="region of interest" description="Disordered" evidence="5">
    <location>
        <begin position="26"/>
        <end position="49"/>
    </location>
</feature>
<evidence type="ECO:0000313" key="6">
    <source>
        <dbReference type="EMBL" id="KAG2203736.1"/>
    </source>
</evidence>
<evidence type="ECO:0008006" key="8">
    <source>
        <dbReference type="Google" id="ProtNLM"/>
    </source>
</evidence>
<evidence type="ECO:0000256" key="1">
    <source>
        <dbReference type="ARBA" id="ARBA00004496"/>
    </source>
</evidence>